<dbReference type="InterPro" id="IPR036291">
    <property type="entry name" value="NAD(P)-bd_dom_sf"/>
</dbReference>
<accession>A0A7W5JVF2</accession>
<feature type="domain" description="Gfo/Idh/MocA-like oxidoreductase N-terminal" evidence="1">
    <location>
        <begin position="12"/>
        <end position="132"/>
    </location>
</feature>
<dbReference type="InterPro" id="IPR000683">
    <property type="entry name" value="Gfo/Idh/MocA-like_OxRdtase_N"/>
</dbReference>
<dbReference type="InterPro" id="IPR051450">
    <property type="entry name" value="Gfo/Idh/MocA_Oxidoreductases"/>
</dbReference>
<dbReference type="AlphaFoldDB" id="A0A7W5JVF2"/>
<feature type="domain" description="GFO/IDH/MocA-like oxidoreductase" evidence="2">
    <location>
        <begin position="142"/>
        <end position="285"/>
    </location>
</feature>
<gene>
    <name evidence="3" type="ORF">FHX39_001451</name>
</gene>
<dbReference type="Pfam" id="PF01408">
    <property type="entry name" value="GFO_IDH_MocA"/>
    <property type="match status" value="1"/>
</dbReference>
<dbReference type="GO" id="GO:0000166">
    <property type="term" value="F:nucleotide binding"/>
    <property type="evidence" value="ECO:0007669"/>
    <property type="project" value="InterPro"/>
</dbReference>
<evidence type="ECO:0000259" key="1">
    <source>
        <dbReference type="Pfam" id="PF01408"/>
    </source>
</evidence>
<dbReference type="PANTHER" id="PTHR43377">
    <property type="entry name" value="BILIVERDIN REDUCTASE A"/>
    <property type="match status" value="1"/>
</dbReference>
<evidence type="ECO:0000259" key="2">
    <source>
        <dbReference type="Pfam" id="PF22725"/>
    </source>
</evidence>
<keyword evidence="4" id="KW-1185">Reference proteome</keyword>
<dbReference type="Gene3D" id="3.30.360.10">
    <property type="entry name" value="Dihydrodipicolinate Reductase, domain 2"/>
    <property type="match status" value="1"/>
</dbReference>
<dbReference type="Proteomes" id="UP000565572">
    <property type="component" value="Unassembled WGS sequence"/>
</dbReference>
<protein>
    <submittedName>
        <fullName evidence="3">Putative dehydrogenase</fullName>
    </submittedName>
</protein>
<dbReference type="RefSeq" id="WP_183337444.1">
    <property type="nucleotide sequence ID" value="NZ_JACHZG010000001.1"/>
</dbReference>
<dbReference type="Gene3D" id="3.40.50.720">
    <property type="entry name" value="NAD(P)-binding Rossmann-like Domain"/>
    <property type="match status" value="1"/>
</dbReference>
<comment type="caution">
    <text evidence="3">The sequence shown here is derived from an EMBL/GenBank/DDBJ whole genome shotgun (WGS) entry which is preliminary data.</text>
</comment>
<evidence type="ECO:0000313" key="3">
    <source>
        <dbReference type="EMBL" id="MBB3326507.1"/>
    </source>
</evidence>
<dbReference type="EMBL" id="JACHZG010000001">
    <property type="protein sequence ID" value="MBB3326507.1"/>
    <property type="molecule type" value="Genomic_DNA"/>
</dbReference>
<reference evidence="3 4" key="1">
    <citation type="submission" date="2020-08" db="EMBL/GenBank/DDBJ databases">
        <title>Sequencing the genomes of 1000 actinobacteria strains.</title>
        <authorList>
            <person name="Klenk H.-P."/>
        </authorList>
    </citation>
    <scope>NUCLEOTIDE SEQUENCE [LARGE SCALE GENOMIC DNA]</scope>
    <source>
        <strain evidence="3 4">DSM 11053</strain>
    </source>
</reference>
<dbReference type="InterPro" id="IPR055170">
    <property type="entry name" value="GFO_IDH_MocA-like_dom"/>
</dbReference>
<sequence>MSGTVTERPARLRAGVVGFGWAGQQHMDAYALHPDVELVAIAGLEDGPRATLGERYGLPEAGLFRGYQEMIDAARLDVISIATPTALHAPVALAALAAGVHVLSEKPLAESVDRASAMVGAAKAADRVLDVSFNHRRRGDVKMLKQVIDDGLLGEIYYAKAGWLRRSGIPGLGTWFTQKSLAGGGPMMDIGVHMLDMALHLMGEPTAEAVSAATYAEFGPRGRGGSSGAKVGARADGTGAYEVEDLSTAFVRLSGGATLLLEASWASYIERDQLYVVLYGSEGGAVLGSPEAWNLPQLSVLTELKGFPAELTPVLPADGNHAEAVDDFVAKVRSSSWADQHGEHLLTRSTIVEAAYRSAEQHREVVIDQP</sequence>
<proteinExistence type="predicted"/>
<dbReference type="Pfam" id="PF22725">
    <property type="entry name" value="GFO_IDH_MocA_C3"/>
    <property type="match status" value="1"/>
</dbReference>
<dbReference type="PANTHER" id="PTHR43377:SF1">
    <property type="entry name" value="BILIVERDIN REDUCTASE A"/>
    <property type="match status" value="1"/>
</dbReference>
<organism evidence="3 4">
    <name type="scientific">Microlunatus antarcticus</name>
    <dbReference type="NCBI Taxonomy" id="53388"/>
    <lineage>
        <taxon>Bacteria</taxon>
        <taxon>Bacillati</taxon>
        <taxon>Actinomycetota</taxon>
        <taxon>Actinomycetes</taxon>
        <taxon>Propionibacteriales</taxon>
        <taxon>Propionibacteriaceae</taxon>
        <taxon>Microlunatus</taxon>
    </lineage>
</organism>
<name>A0A7W5JVF2_9ACTN</name>
<dbReference type="SUPFAM" id="SSF51735">
    <property type="entry name" value="NAD(P)-binding Rossmann-fold domains"/>
    <property type="match status" value="1"/>
</dbReference>
<evidence type="ECO:0000313" key="4">
    <source>
        <dbReference type="Proteomes" id="UP000565572"/>
    </source>
</evidence>
<dbReference type="SUPFAM" id="SSF55347">
    <property type="entry name" value="Glyceraldehyde-3-phosphate dehydrogenase-like, C-terminal domain"/>
    <property type="match status" value="1"/>
</dbReference>